<sequence length="491" mass="55213">MPEIICAERSATGQLIEVKYPSPDQDINGIGVILAFTVGVYAAWILAVVAYVCRLVPPRLLNQCDALFVGVRPRVRHRDHVDDLDRAVLAFADQQLVACIGIPIAGLVKISEASIFDFQTIIYLGWLSSNMFLTAVSTLHEYFHPRPWARSFRVAGMLCTMVLICATLYPTSWYAWQAFVLWPDIACPNAANCPALSKSAPEIWDHTKQQVSVTSIPSRTGITYFVLVLGHVWQAAKLFRPIHYFLMRWCRKPLEWLEWWIAKQRAGGRSYRLLVGVYMILLAVLDWTGSHVFTLSLMLFSIGYGSFHLLTPRYKTIPSCVRDKMNEWSYGQILPMLLLLGPLLGIISRLIEAQGAWSLRASSRMLDEGSVWHHENGANTTPRTIPAMFKQLACATSDRSQRNEMQVSLHQKLYSVVQFRMILGLLMLYALLMAVSFFVWTYVGYVVAPWPYATWTKEWLLSPIAATGGAGAIIFLVVALALCFVGSGVIK</sequence>
<dbReference type="AlphaFoldDB" id="A0A8H4LAP0"/>
<dbReference type="InterPro" id="IPR053018">
    <property type="entry name" value="Elsinochrome_Biosynth-Asso"/>
</dbReference>
<gene>
    <name evidence="2" type="ORF">FALBO_8422</name>
</gene>
<comment type="caution">
    <text evidence="2">The sequence shown here is derived from an EMBL/GenBank/DDBJ whole genome shotgun (WGS) entry which is preliminary data.</text>
</comment>
<dbReference type="PANTHER" id="PTHR37577">
    <property type="entry name" value="INTEGRAL MEMBRANE PROTEIN"/>
    <property type="match status" value="1"/>
</dbReference>
<feature type="transmembrane region" description="Helical" evidence="1">
    <location>
        <begin position="155"/>
        <end position="176"/>
    </location>
</feature>
<reference evidence="2 3" key="1">
    <citation type="submission" date="2020-01" db="EMBL/GenBank/DDBJ databases">
        <title>Identification and distribution of gene clusters putatively required for synthesis of sphingolipid metabolism inhibitors in phylogenetically diverse species of the filamentous fungus Fusarium.</title>
        <authorList>
            <person name="Kim H.-S."/>
            <person name="Busman M."/>
            <person name="Brown D.W."/>
            <person name="Divon H."/>
            <person name="Uhlig S."/>
            <person name="Proctor R.H."/>
        </authorList>
    </citation>
    <scope>NUCLEOTIDE SEQUENCE [LARGE SCALE GENOMIC DNA]</scope>
    <source>
        <strain evidence="2 3">NRRL 20459</strain>
    </source>
</reference>
<evidence type="ECO:0000313" key="3">
    <source>
        <dbReference type="Proteomes" id="UP000554235"/>
    </source>
</evidence>
<name>A0A8H4LAP0_9HYPO</name>
<proteinExistence type="predicted"/>
<dbReference type="EMBL" id="JAADYS010001148">
    <property type="protein sequence ID" value="KAF4464735.1"/>
    <property type="molecule type" value="Genomic_DNA"/>
</dbReference>
<accession>A0A8H4LAP0</accession>
<keyword evidence="1" id="KW-0472">Membrane</keyword>
<dbReference type="GO" id="GO:0016740">
    <property type="term" value="F:transferase activity"/>
    <property type="evidence" value="ECO:0007669"/>
    <property type="project" value="UniProtKB-KW"/>
</dbReference>
<feature type="transmembrane region" description="Helical" evidence="1">
    <location>
        <begin position="120"/>
        <end position="143"/>
    </location>
</feature>
<keyword evidence="1" id="KW-1133">Transmembrane helix</keyword>
<dbReference type="Proteomes" id="UP000554235">
    <property type="component" value="Unassembled WGS sequence"/>
</dbReference>
<keyword evidence="1" id="KW-0812">Transmembrane</keyword>
<keyword evidence="2" id="KW-0808">Transferase</keyword>
<evidence type="ECO:0000256" key="1">
    <source>
        <dbReference type="SAM" id="Phobius"/>
    </source>
</evidence>
<feature type="transmembrane region" description="Helical" evidence="1">
    <location>
        <begin position="30"/>
        <end position="53"/>
    </location>
</feature>
<feature type="transmembrane region" description="Helical" evidence="1">
    <location>
        <begin position="333"/>
        <end position="351"/>
    </location>
</feature>
<feature type="transmembrane region" description="Helical" evidence="1">
    <location>
        <begin position="422"/>
        <end position="443"/>
    </location>
</feature>
<feature type="transmembrane region" description="Helical" evidence="1">
    <location>
        <begin position="273"/>
        <end position="304"/>
    </location>
</feature>
<feature type="transmembrane region" description="Helical" evidence="1">
    <location>
        <begin position="463"/>
        <end position="490"/>
    </location>
</feature>
<dbReference type="PANTHER" id="PTHR37577:SF1">
    <property type="entry name" value="INTEGRAL MEMBRANE PROTEIN"/>
    <property type="match status" value="1"/>
</dbReference>
<dbReference type="OrthoDB" id="5427664at2759"/>
<evidence type="ECO:0000313" key="2">
    <source>
        <dbReference type="EMBL" id="KAF4464735.1"/>
    </source>
</evidence>
<keyword evidence="3" id="KW-1185">Reference proteome</keyword>
<protein>
    <submittedName>
        <fullName evidence="2">Udp-glucosyl transferase family</fullName>
    </submittedName>
</protein>
<organism evidence="2 3">
    <name type="scientific">Fusarium albosuccineum</name>
    <dbReference type="NCBI Taxonomy" id="1237068"/>
    <lineage>
        <taxon>Eukaryota</taxon>
        <taxon>Fungi</taxon>
        <taxon>Dikarya</taxon>
        <taxon>Ascomycota</taxon>
        <taxon>Pezizomycotina</taxon>
        <taxon>Sordariomycetes</taxon>
        <taxon>Hypocreomycetidae</taxon>
        <taxon>Hypocreales</taxon>
        <taxon>Nectriaceae</taxon>
        <taxon>Fusarium</taxon>
        <taxon>Fusarium decemcellulare species complex</taxon>
    </lineage>
</organism>